<dbReference type="Pfam" id="PF13561">
    <property type="entry name" value="adh_short_C2"/>
    <property type="match status" value="1"/>
</dbReference>
<gene>
    <name evidence="2" type="ORF">GLOTRDRAFT_138945</name>
</gene>
<dbReference type="CDD" id="cd05233">
    <property type="entry name" value="SDR_c"/>
    <property type="match status" value="1"/>
</dbReference>
<dbReference type="SUPFAM" id="SSF51735">
    <property type="entry name" value="NAD(P)-binding Rossmann-fold domains"/>
    <property type="match status" value="1"/>
</dbReference>
<dbReference type="EMBL" id="KB469302">
    <property type="protein sequence ID" value="EPQ55382.1"/>
    <property type="molecule type" value="Genomic_DNA"/>
</dbReference>
<evidence type="ECO:0000313" key="3">
    <source>
        <dbReference type="Proteomes" id="UP000030669"/>
    </source>
</evidence>
<dbReference type="AlphaFoldDB" id="S7Q780"/>
<dbReference type="PROSITE" id="PS00061">
    <property type="entry name" value="ADH_SHORT"/>
    <property type="match status" value="1"/>
</dbReference>
<dbReference type="Gene3D" id="3.40.50.720">
    <property type="entry name" value="NAD(P)-binding Rossmann-like Domain"/>
    <property type="match status" value="1"/>
</dbReference>
<proteinExistence type="predicted"/>
<name>S7Q780_GLOTA</name>
<dbReference type="FunFam" id="3.40.50.720:FF:000084">
    <property type="entry name" value="Short-chain dehydrogenase reductase"/>
    <property type="match status" value="1"/>
</dbReference>
<dbReference type="InterPro" id="IPR002347">
    <property type="entry name" value="SDR_fam"/>
</dbReference>
<dbReference type="OrthoDB" id="1888931at2759"/>
<dbReference type="HOGENOM" id="CLU_010194_1_3_1"/>
<organism evidence="2 3">
    <name type="scientific">Gloeophyllum trabeum (strain ATCC 11539 / FP-39264 / Madison 617)</name>
    <name type="common">Brown rot fungus</name>
    <dbReference type="NCBI Taxonomy" id="670483"/>
    <lineage>
        <taxon>Eukaryota</taxon>
        <taxon>Fungi</taxon>
        <taxon>Dikarya</taxon>
        <taxon>Basidiomycota</taxon>
        <taxon>Agaricomycotina</taxon>
        <taxon>Agaricomycetes</taxon>
        <taxon>Gloeophyllales</taxon>
        <taxon>Gloeophyllaceae</taxon>
        <taxon>Gloeophyllum</taxon>
    </lineage>
</organism>
<dbReference type="eggNOG" id="KOG0725">
    <property type="taxonomic scope" value="Eukaryota"/>
</dbReference>
<sequence length="253" mass="26598">MATHSGRLEGKVALITGAGSGIGLAAVHKFLAEGAKVVGVDVKFTPAAEVLRSNPSVLLVTGDVSQEDQVREHCFLAVEKFGKLDIACLNAGIMHGVQSWLEMDVSLLDRVYNVNVRGPWLGIKHSVAAMLASPSKGKDCAIVLTSSVASLHSEPEFSPYNASKWAIRGLGNTAAQEFGKHGIRVNTIQPGVTKTQMYAVGDPALRAFVEGKNVLKRAAEPGEIANVMAFLASDEASYVTGSTVAVHAGQTCT</sequence>
<dbReference type="PANTHER" id="PTHR42820:SF1">
    <property type="entry name" value="SHORT-CHAIN DEHYDROGENASE_REDUCTASE FAMILY PROTEIN"/>
    <property type="match status" value="1"/>
</dbReference>
<dbReference type="GeneID" id="19304120"/>
<dbReference type="PRINTS" id="PR00081">
    <property type="entry name" value="GDHRDH"/>
</dbReference>
<accession>S7Q780</accession>
<dbReference type="STRING" id="670483.S7Q780"/>
<keyword evidence="1" id="KW-0521">NADP</keyword>
<protein>
    <submittedName>
        <fullName evidence="2">3-oxoacyl-reductase</fullName>
    </submittedName>
</protein>
<dbReference type="PANTHER" id="PTHR42820">
    <property type="entry name" value="SHORT-CHAIN DEHYDROGENASE REDUCTASE"/>
    <property type="match status" value="1"/>
</dbReference>
<evidence type="ECO:0000313" key="2">
    <source>
        <dbReference type="EMBL" id="EPQ55382.1"/>
    </source>
</evidence>
<reference evidence="2 3" key="1">
    <citation type="journal article" date="2012" name="Science">
        <title>The Paleozoic origin of enzymatic lignin decomposition reconstructed from 31 fungal genomes.</title>
        <authorList>
            <person name="Floudas D."/>
            <person name="Binder M."/>
            <person name="Riley R."/>
            <person name="Barry K."/>
            <person name="Blanchette R.A."/>
            <person name="Henrissat B."/>
            <person name="Martinez A.T."/>
            <person name="Otillar R."/>
            <person name="Spatafora J.W."/>
            <person name="Yadav J.S."/>
            <person name="Aerts A."/>
            <person name="Benoit I."/>
            <person name="Boyd A."/>
            <person name="Carlson A."/>
            <person name="Copeland A."/>
            <person name="Coutinho P.M."/>
            <person name="de Vries R.P."/>
            <person name="Ferreira P."/>
            <person name="Findley K."/>
            <person name="Foster B."/>
            <person name="Gaskell J."/>
            <person name="Glotzer D."/>
            <person name="Gorecki P."/>
            <person name="Heitman J."/>
            <person name="Hesse C."/>
            <person name="Hori C."/>
            <person name="Igarashi K."/>
            <person name="Jurgens J.A."/>
            <person name="Kallen N."/>
            <person name="Kersten P."/>
            <person name="Kohler A."/>
            <person name="Kuees U."/>
            <person name="Kumar T.K.A."/>
            <person name="Kuo A."/>
            <person name="LaButti K."/>
            <person name="Larrondo L.F."/>
            <person name="Lindquist E."/>
            <person name="Ling A."/>
            <person name="Lombard V."/>
            <person name="Lucas S."/>
            <person name="Lundell T."/>
            <person name="Martin R."/>
            <person name="McLaughlin D.J."/>
            <person name="Morgenstern I."/>
            <person name="Morin E."/>
            <person name="Murat C."/>
            <person name="Nagy L.G."/>
            <person name="Nolan M."/>
            <person name="Ohm R.A."/>
            <person name="Patyshakuliyeva A."/>
            <person name="Rokas A."/>
            <person name="Ruiz-Duenas F.J."/>
            <person name="Sabat G."/>
            <person name="Salamov A."/>
            <person name="Samejima M."/>
            <person name="Schmutz J."/>
            <person name="Slot J.C."/>
            <person name="St John F."/>
            <person name="Stenlid J."/>
            <person name="Sun H."/>
            <person name="Sun S."/>
            <person name="Syed K."/>
            <person name="Tsang A."/>
            <person name="Wiebenga A."/>
            <person name="Young D."/>
            <person name="Pisabarro A."/>
            <person name="Eastwood D.C."/>
            <person name="Martin F."/>
            <person name="Cullen D."/>
            <person name="Grigoriev I.V."/>
            <person name="Hibbett D.S."/>
        </authorList>
    </citation>
    <scope>NUCLEOTIDE SEQUENCE [LARGE SCALE GENOMIC DNA]</scope>
    <source>
        <strain evidence="2 3">ATCC 11539</strain>
    </source>
</reference>
<dbReference type="InterPro" id="IPR036291">
    <property type="entry name" value="NAD(P)-bd_dom_sf"/>
</dbReference>
<dbReference type="Proteomes" id="UP000030669">
    <property type="component" value="Unassembled WGS sequence"/>
</dbReference>
<dbReference type="InterPro" id="IPR020904">
    <property type="entry name" value="Sc_DH/Rdtase_CS"/>
</dbReference>
<keyword evidence="3" id="KW-1185">Reference proteome</keyword>
<dbReference type="RefSeq" id="XP_007866511.1">
    <property type="nucleotide sequence ID" value="XM_007868320.1"/>
</dbReference>
<dbReference type="OMA" id="FMTGGHL"/>
<evidence type="ECO:0000256" key="1">
    <source>
        <dbReference type="ARBA" id="ARBA00022857"/>
    </source>
</evidence>
<dbReference type="KEGG" id="gtr:GLOTRDRAFT_138945"/>